<dbReference type="InterPro" id="IPR036638">
    <property type="entry name" value="HLH_DNA-bd_sf"/>
</dbReference>
<organism evidence="1 2">
    <name type="scientific">Sediminibacillus albus</name>
    <dbReference type="NCBI Taxonomy" id="407036"/>
    <lineage>
        <taxon>Bacteria</taxon>
        <taxon>Bacillati</taxon>
        <taxon>Bacillota</taxon>
        <taxon>Bacilli</taxon>
        <taxon>Bacillales</taxon>
        <taxon>Bacillaceae</taxon>
        <taxon>Sediminibacillus</taxon>
    </lineage>
</organism>
<dbReference type="STRING" id="407036.SAMN05216243_0328"/>
<keyword evidence="2" id="KW-1185">Reference proteome</keyword>
<reference evidence="1 2" key="1">
    <citation type="submission" date="2016-10" db="EMBL/GenBank/DDBJ databases">
        <authorList>
            <person name="de Groot N.N."/>
        </authorList>
    </citation>
    <scope>NUCLEOTIDE SEQUENCE [LARGE SCALE GENOMIC DNA]</scope>
    <source>
        <strain evidence="1 2">CGMCC 1.6502</strain>
    </source>
</reference>
<name>A0A1G8VT98_9BACI</name>
<dbReference type="InterPro" id="IPR018540">
    <property type="entry name" value="Spo0E-like"/>
</dbReference>
<evidence type="ECO:0000313" key="2">
    <source>
        <dbReference type="Proteomes" id="UP000198694"/>
    </source>
</evidence>
<dbReference type="OrthoDB" id="2941740at2"/>
<accession>A0A1G8VT98</accession>
<gene>
    <name evidence="1" type="ORF">SAMN05216243_0328</name>
</gene>
<dbReference type="GO" id="GO:0043937">
    <property type="term" value="P:regulation of sporulation"/>
    <property type="evidence" value="ECO:0007669"/>
    <property type="project" value="InterPro"/>
</dbReference>
<proteinExistence type="predicted"/>
<dbReference type="AlphaFoldDB" id="A0A1G8VT98"/>
<dbReference type="EMBL" id="FNFL01000001">
    <property type="protein sequence ID" value="SDJ69047.1"/>
    <property type="molecule type" value="Genomic_DNA"/>
</dbReference>
<sequence>MQIKELEREIRLLQLKLYKLGEQTDYYSSGEILRLSEKLDEKIIIYQKLLYKKGN</sequence>
<evidence type="ECO:0000313" key="1">
    <source>
        <dbReference type="EMBL" id="SDJ69047.1"/>
    </source>
</evidence>
<dbReference type="Gene3D" id="4.10.280.10">
    <property type="entry name" value="Helix-loop-helix DNA-binding domain"/>
    <property type="match status" value="1"/>
</dbReference>
<protein>
    <submittedName>
        <fullName evidence="1">Spo0E like sporulation regulatory protein</fullName>
    </submittedName>
</protein>
<dbReference type="Pfam" id="PF09388">
    <property type="entry name" value="SpoOE-like"/>
    <property type="match status" value="1"/>
</dbReference>
<dbReference type="Proteomes" id="UP000198694">
    <property type="component" value="Unassembled WGS sequence"/>
</dbReference>
<dbReference type="RefSeq" id="WP_093210455.1">
    <property type="nucleotide sequence ID" value="NZ_FNFL01000001.1"/>
</dbReference>
<dbReference type="InterPro" id="IPR037208">
    <property type="entry name" value="Spo0E-like_sf"/>
</dbReference>
<dbReference type="SUPFAM" id="SSF140500">
    <property type="entry name" value="BAS1536-like"/>
    <property type="match status" value="1"/>
</dbReference>
<dbReference type="GO" id="GO:0046983">
    <property type="term" value="F:protein dimerization activity"/>
    <property type="evidence" value="ECO:0007669"/>
    <property type="project" value="InterPro"/>
</dbReference>